<accession>I2H821</accession>
<dbReference type="InterPro" id="IPR001680">
    <property type="entry name" value="WD40_rpt"/>
</dbReference>
<evidence type="ECO:0000256" key="2">
    <source>
        <dbReference type="ARBA" id="ARBA00004496"/>
    </source>
</evidence>
<name>I2H821_HENB6</name>
<feature type="repeat" description="WD" evidence="11">
    <location>
        <begin position="608"/>
        <end position="640"/>
    </location>
</feature>
<dbReference type="PROSITE" id="PS50082">
    <property type="entry name" value="WD_REPEATS_2"/>
    <property type="match status" value="5"/>
</dbReference>
<dbReference type="GO" id="GO:0033588">
    <property type="term" value="C:elongator holoenzyme complex"/>
    <property type="evidence" value="ECO:0007669"/>
    <property type="project" value="EnsemblFungi"/>
</dbReference>
<keyword evidence="8" id="KW-0819">tRNA processing</keyword>
<dbReference type="UniPathway" id="UPA00988"/>
<dbReference type="SUPFAM" id="SSF50978">
    <property type="entry name" value="WD40 repeat-like"/>
    <property type="match status" value="2"/>
</dbReference>
<dbReference type="Pfam" id="PF00400">
    <property type="entry name" value="WD40"/>
    <property type="match status" value="6"/>
</dbReference>
<dbReference type="FunFam" id="2.130.10.10:FF:000400">
    <property type="entry name" value="Elongator acetyltransferase complex subunit 2"/>
    <property type="match status" value="1"/>
</dbReference>
<evidence type="ECO:0000313" key="12">
    <source>
        <dbReference type="EMBL" id="CCH62523.1"/>
    </source>
</evidence>
<dbReference type="GO" id="GO:0008017">
    <property type="term" value="F:microtubule binding"/>
    <property type="evidence" value="ECO:0007669"/>
    <property type="project" value="EnsemblFungi"/>
</dbReference>
<evidence type="ECO:0000256" key="4">
    <source>
        <dbReference type="ARBA" id="ARBA00005881"/>
    </source>
</evidence>
<dbReference type="PROSITE" id="PS50294">
    <property type="entry name" value="WD_REPEATS_REGION"/>
    <property type="match status" value="3"/>
</dbReference>
<dbReference type="AlphaFoldDB" id="I2H821"/>
<evidence type="ECO:0000256" key="9">
    <source>
        <dbReference type="ARBA" id="ARBA00022737"/>
    </source>
</evidence>
<keyword evidence="13" id="KW-1185">Reference proteome</keyword>
<dbReference type="InterPro" id="IPR015943">
    <property type="entry name" value="WD40/YVTN_repeat-like_dom_sf"/>
</dbReference>
<evidence type="ECO:0000313" key="13">
    <source>
        <dbReference type="Proteomes" id="UP000002866"/>
    </source>
</evidence>
<dbReference type="SMART" id="SM00320">
    <property type="entry name" value="WD40"/>
    <property type="match status" value="12"/>
</dbReference>
<dbReference type="GO" id="GO:0005737">
    <property type="term" value="C:cytoplasm"/>
    <property type="evidence" value="ECO:0007669"/>
    <property type="project" value="UniProtKB-SubCell"/>
</dbReference>
<reference evidence="12 13" key="1">
    <citation type="journal article" date="2011" name="Proc. Natl. Acad. Sci. U.S.A.">
        <title>Evolutionary erosion of yeast sex chromosomes by mating-type switching accidents.</title>
        <authorList>
            <person name="Gordon J.L."/>
            <person name="Armisen D."/>
            <person name="Proux-Wera E."/>
            <person name="Oheigeartaigh S.S."/>
            <person name="Byrne K.P."/>
            <person name="Wolfe K.H."/>
        </authorList>
    </citation>
    <scope>NUCLEOTIDE SEQUENCE [LARGE SCALE GENOMIC DNA]</scope>
    <source>
        <strain evidence="13">ATCC 34711 / CBS 6284 / DSM 70876 / NBRC 10599 / NRRL Y-10934 / UCD 77-7</strain>
    </source>
</reference>
<dbReference type="OrthoDB" id="27911at2759"/>
<proteinExistence type="inferred from homology"/>
<feature type="repeat" description="WD" evidence="11">
    <location>
        <begin position="201"/>
        <end position="246"/>
    </location>
</feature>
<evidence type="ECO:0000256" key="5">
    <source>
        <dbReference type="ARBA" id="ARBA00020267"/>
    </source>
</evidence>
<dbReference type="CDD" id="cd00200">
    <property type="entry name" value="WD40"/>
    <property type="match status" value="1"/>
</dbReference>
<dbReference type="EMBL" id="HE806323">
    <property type="protein sequence ID" value="CCH62523.1"/>
    <property type="molecule type" value="Genomic_DNA"/>
</dbReference>
<comment type="subcellular location">
    <subcellularLocation>
        <location evidence="2">Cytoplasm</location>
    </subcellularLocation>
    <subcellularLocation>
        <location evidence="1">Nucleus</location>
    </subcellularLocation>
</comment>
<keyword evidence="10" id="KW-0539">Nucleus</keyword>
<dbReference type="GO" id="GO:0005634">
    <property type="term" value="C:nucleus"/>
    <property type="evidence" value="ECO:0007669"/>
    <property type="project" value="UniProtKB-SubCell"/>
</dbReference>
<comment type="similarity">
    <text evidence="4">Belongs to the WD repeat ELP2 family.</text>
</comment>
<evidence type="ECO:0000256" key="10">
    <source>
        <dbReference type="ARBA" id="ARBA00023242"/>
    </source>
</evidence>
<dbReference type="OMA" id="ENFRHIS"/>
<evidence type="ECO:0000256" key="6">
    <source>
        <dbReference type="ARBA" id="ARBA00022490"/>
    </source>
</evidence>
<keyword evidence="9" id="KW-0677">Repeat</keyword>
<dbReference type="FunCoup" id="I2H821">
    <property type="interactions" value="1201"/>
</dbReference>
<dbReference type="STRING" id="1071380.I2H821"/>
<organism evidence="12 13">
    <name type="scientific">Henningerozyma blattae (strain ATCC 34711 / CBS 6284 / DSM 70876 / NBRC 10599 / NRRL Y-10934 / UCD 77-7)</name>
    <name type="common">Yeast</name>
    <name type="synonym">Tetrapisispora blattae</name>
    <dbReference type="NCBI Taxonomy" id="1071380"/>
    <lineage>
        <taxon>Eukaryota</taxon>
        <taxon>Fungi</taxon>
        <taxon>Dikarya</taxon>
        <taxon>Ascomycota</taxon>
        <taxon>Saccharomycotina</taxon>
        <taxon>Saccharomycetes</taxon>
        <taxon>Saccharomycetales</taxon>
        <taxon>Saccharomycetaceae</taxon>
        <taxon>Henningerozyma</taxon>
    </lineage>
</organism>
<evidence type="ECO:0000256" key="8">
    <source>
        <dbReference type="ARBA" id="ARBA00022694"/>
    </source>
</evidence>
<dbReference type="GO" id="GO:0006357">
    <property type="term" value="P:regulation of transcription by RNA polymerase II"/>
    <property type="evidence" value="ECO:0007669"/>
    <property type="project" value="EnsemblFungi"/>
</dbReference>
<dbReference type="KEGG" id="tbl:TBLA_0H02380"/>
<feature type="repeat" description="WD" evidence="11">
    <location>
        <begin position="54"/>
        <end position="95"/>
    </location>
</feature>
<dbReference type="PANTHER" id="PTHR44111:SF1">
    <property type="entry name" value="ELONGATOR COMPLEX PROTEIN 2"/>
    <property type="match status" value="1"/>
</dbReference>
<evidence type="ECO:0000256" key="7">
    <source>
        <dbReference type="ARBA" id="ARBA00022574"/>
    </source>
</evidence>
<gene>
    <name evidence="12" type="primary">TBLA0H02380</name>
    <name evidence="12" type="ORF">TBLA_0H02380</name>
</gene>
<dbReference type="GeneID" id="14497680"/>
<dbReference type="InterPro" id="IPR036322">
    <property type="entry name" value="WD40_repeat_dom_sf"/>
</dbReference>
<dbReference type="eggNOG" id="KOG1063">
    <property type="taxonomic scope" value="Eukaryota"/>
</dbReference>
<sequence length="795" mass="90176">MPKLTPVATFIGANKQTQVSDFCSSQNLVAFGASNTIALWNPLDPSYKGVYATLKGHQADVTCVRLIPDSNFMVSTSEDHHVKLWKFSQNDKTWDCVQSLTKYTSTIVSLAVLKNLIVIGCADGNVSIWVLNEDNEEEYLKLGNEFIVQKGFFPLSMTLSNIIDDKYLLAIGGSSINIFVYSFILPKDLSTVQECIKVATLEGHEDWVKALSFRYQETPGDYLLASGSQDRYIRLWRIRINDLIDNSDEDETKLNLLNNKQYKFQIGTDLKVAINFEALIMGHDDWISSLQWHSKKLQLLASTADTAVMVWEPDEVSGIWVCGLRLGEMSSKGASTATGSSGGFWTCLWFECDGKEYILTNGKTGSWRIWSSTDNLTWEPEIAISGATKEVTDVAWSPNGGYLLSTSLDQTTRLFAPWTNSDKKSNSVSWHEMSRPQIHGYDMICVEPVNDSRFVSGGDEKILRSFDMPKGVSELLNKFSNIQFNDSKEMPMSAALPALGLSNKANMEDNLVNDAEDEDNDERENDQTHNISYDLVSSLNSPPFEDQLQRHLLWPEIEKLYGHGYEIVCVDVSPDKKLIASACRSNTQQHAVIRIFNIDTWLEIKPPLSFHTLTITKLRFSKDSKYLLSVCRDRQWAIWERKFEDNSFTLKYSHSKPHTRIIWDCDWAPLEFDKLFITASRDKTIKSWKFMEDKDEQNYKLLHSIKHTQPVTAVSIYNKVVASGGIIVAIGLEDGNIIIYDYDNENGFKLLENVESRITPGGKITRLRWSSKELDNKLYLGVSSSDTSTRIYEFF</sequence>
<dbReference type="InParanoid" id="I2H821"/>
<keyword evidence="6" id="KW-0963">Cytoplasm</keyword>
<comment type="pathway">
    <text evidence="3">tRNA modification; 5-methoxycarbonylmethyl-2-thiouridine-tRNA biosynthesis.</text>
</comment>
<feature type="repeat" description="WD" evidence="11">
    <location>
        <begin position="384"/>
        <end position="415"/>
    </location>
</feature>
<dbReference type="GO" id="GO:0032447">
    <property type="term" value="P:protein urmylation"/>
    <property type="evidence" value="ECO:0007669"/>
    <property type="project" value="EnsemblFungi"/>
</dbReference>
<protein>
    <recommendedName>
        <fullName evidence="5">Elongator complex protein 2</fullName>
    </recommendedName>
</protein>
<dbReference type="GO" id="GO:0002098">
    <property type="term" value="P:tRNA wobble uridine modification"/>
    <property type="evidence" value="ECO:0007669"/>
    <property type="project" value="EnsemblFungi"/>
</dbReference>
<dbReference type="InterPro" id="IPR037289">
    <property type="entry name" value="Elp2"/>
</dbReference>
<dbReference type="PANTHER" id="PTHR44111">
    <property type="entry name" value="ELONGATOR COMPLEX PROTEIN 2"/>
    <property type="match status" value="1"/>
</dbReference>
<evidence type="ECO:0000256" key="11">
    <source>
        <dbReference type="PROSITE-ProRule" id="PRU00221"/>
    </source>
</evidence>
<dbReference type="Proteomes" id="UP000002866">
    <property type="component" value="Chromosome 8"/>
</dbReference>
<dbReference type="HOGENOM" id="CLU_006430_0_0_1"/>
<evidence type="ECO:0000256" key="3">
    <source>
        <dbReference type="ARBA" id="ARBA00005043"/>
    </source>
</evidence>
<evidence type="ECO:0000256" key="1">
    <source>
        <dbReference type="ARBA" id="ARBA00004123"/>
    </source>
</evidence>
<dbReference type="Gene3D" id="2.130.10.10">
    <property type="entry name" value="YVTN repeat-like/Quinoprotein amine dehydrogenase"/>
    <property type="match status" value="4"/>
</dbReference>
<feature type="repeat" description="WD" evidence="11">
    <location>
        <begin position="280"/>
        <end position="312"/>
    </location>
</feature>
<dbReference type="RefSeq" id="XP_004182042.1">
    <property type="nucleotide sequence ID" value="XM_004181994.1"/>
</dbReference>
<keyword evidence="7 11" id="KW-0853">WD repeat</keyword>